<sequence length="518" mass="56678">MPPTPGERASRCIADHVVVCLLTQADAPLLGLAAFVMPLRASHFHHAQLRPIVLLGNQDYLEREWPSLANFPDIYVVPGSPLKRADLYSARLRHCAICVVIGSRGIYAASDDHFMLDKEVILCSLNIRAMKFPDSGVPAASSRWQQPMHRSGADIPLITELMIDANIHYLDPDDNDDNASEMAIYLTPPFARGIAFTGSVLDALVSTAYFDRNAMTVIRHLVTGGVTPALEQFLAEGGALDGELELAGAELRTRQTPMESPERPSTTATAMATASRKTTRDSEPILTEVSGDPILTQARQRPRVDQLALTDVRLGGPEARDRPGTFGELFCKAVCERGILCLGVYRLNPTGLLEHAHLEAVWQNELQTNASAAGAMATGNVRASESSERLTGTPQTRRLSTFATPIEVRIFERSRLRRQQTADAAGSFNLPDGSSLSEVCRAASIVPTDSIEASPLPVWRERLKRLELAGTEFPLSVVNRYVITNPPVDFALFPSDLVFCLCPFIQVHKDFFTPPIDS</sequence>
<feature type="compositionally biased region" description="Low complexity" evidence="11">
    <location>
        <begin position="265"/>
        <end position="276"/>
    </location>
</feature>
<feature type="domain" description="Ca2+-activated K+ channel Slowpoke-like C-terminal" evidence="12">
    <location>
        <begin position="471"/>
        <end position="501"/>
    </location>
</feature>
<evidence type="ECO:0000256" key="5">
    <source>
        <dbReference type="ARBA" id="ARBA00022826"/>
    </source>
</evidence>
<evidence type="ECO:0000313" key="14">
    <source>
        <dbReference type="EMBL" id="VEL35547.1"/>
    </source>
</evidence>
<keyword evidence="15" id="KW-1185">Reference proteome</keyword>
<protein>
    <recommendedName>
        <fullName evidence="16">Calcium-activated potassium channel BK alpha subunit domain-containing protein</fullName>
    </recommendedName>
</protein>
<evidence type="ECO:0000256" key="6">
    <source>
        <dbReference type="ARBA" id="ARBA00022958"/>
    </source>
</evidence>
<accession>A0A448XFI5</accession>
<keyword evidence="8" id="KW-0406">Ion transport</keyword>
<dbReference type="Gene3D" id="3.40.50.720">
    <property type="entry name" value="NAD(P)-binding Rossmann-like Domain"/>
    <property type="match status" value="1"/>
</dbReference>
<dbReference type="AlphaFoldDB" id="A0A448XFI5"/>
<evidence type="ECO:0000256" key="7">
    <source>
        <dbReference type="ARBA" id="ARBA00022989"/>
    </source>
</evidence>
<keyword evidence="4" id="KW-0812">Transmembrane</keyword>
<gene>
    <name evidence="14" type="ORF">PXEA_LOCUS28987</name>
</gene>
<dbReference type="InterPro" id="IPR048735">
    <property type="entry name" value="Slowpoke-like_C"/>
</dbReference>
<feature type="domain" description="Ca2+-activated K+ channel Slowpoke-like C-terminal" evidence="12">
    <location>
        <begin position="288"/>
        <end position="350"/>
    </location>
</feature>
<dbReference type="GO" id="GO:0060072">
    <property type="term" value="F:large conductance calcium-activated potassium channel activity"/>
    <property type="evidence" value="ECO:0007669"/>
    <property type="project" value="TreeGrafter"/>
</dbReference>
<dbReference type="PANTHER" id="PTHR10027">
    <property type="entry name" value="CALCIUM-ACTIVATED POTASSIUM CHANNEL ALPHA CHAIN"/>
    <property type="match status" value="1"/>
</dbReference>
<dbReference type="InterPro" id="IPR047871">
    <property type="entry name" value="K_chnl_Slo-like"/>
</dbReference>
<reference evidence="14" key="1">
    <citation type="submission" date="2018-11" db="EMBL/GenBank/DDBJ databases">
        <authorList>
            <consortium name="Pathogen Informatics"/>
        </authorList>
    </citation>
    <scope>NUCLEOTIDE SEQUENCE</scope>
</reference>
<dbReference type="Proteomes" id="UP000784294">
    <property type="component" value="Unassembled WGS sequence"/>
</dbReference>
<comment type="caution">
    <text evidence="14">The sequence shown here is derived from an EMBL/GenBank/DDBJ whole genome shotgun (WGS) entry which is preliminary data.</text>
</comment>
<dbReference type="OrthoDB" id="10035564at2759"/>
<keyword evidence="3" id="KW-0633">Potassium transport</keyword>
<keyword evidence="5" id="KW-0631">Potassium channel</keyword>
<evidence type="ECO:0000256" key="11">
    <source>
        <dbReference type="SAM" id="MobiDB-lite"/>
    </source>
</evidence>
<dbReference type="GO" id="GO:0016020">
    <property type="term" value="C:membrane"/>
    <property type="evidence" value="ECO:0007669"/>
    <property type="project" value="UniProtKB-SubCell"/>
</dbReference>
<evidence type="ECO:0000256" key="8">
    <source>
        <dbReference type="ARBA" id="ARBA00023065"/>
    </source>
</evidence>
<dbReference type="EMBL" id="CAAALY010250084">
    <property type="protein sequence ID" value="VEL35547.1"/>
    <property type="molecule type" value="Genomic_DNA"/>
</dbReference>
<evidence type="ECO:0000256" key="10">
    <source>
        <dbReference type="ARBA" id="ARBA00023303"/>
    </source>
</evidence>
<keyword evidence="9" id="KW-0472">Membrane</keyword>
<evidence type="ECO:0000259" key="12">
    <source>
        <dbReference type="Pfam" id="PF21014"/>
    </source>
</evidence>
<keyword evidence="2" id="KW-0813">Transport</keyword>
<evidence type="ECO:0000256" key="1">
    <source>
        <dbReference type="ARBA" id="ARBA00004141"/>
    </source>
</evidence>
<keyword evidence="10" id="KW-0407">Ion channel</keyword>
<evidence type="ECO:0000256" key="2">
    <source>
        <dbReference type="ARBA" id="ARBA00022448"/>
    </source>
</evidence>
<keyword evidence="7" id="KW-1133">Transmembrane helix</keyword>
<organism evidence="14 15">
    <name type="scientific">Protopolystoma xenopodis</name>
    <dbReference type="NCBI Taxonomy" id="117903"/>
    <lineage>
        <taxon>Eukaryota</taxon>
        <taxon>Metazoa</taxon>
        <taxon>Spiralia</taxon>
        <taxon>Lophotrochozoa</taxon>
        <taxon>Platyhelminthes</taxon>
        <taxon>Monogenea</taxon>
        <taxon>Polyopisthocotylea</taxon>
        <taxon>Polystomatidea</taxon>
        <taxon>Polystomatidae</taxon>
        <taxon>Protopolystoma</taxon>
    </lineage>
</organism>
<evidence type="ECO:0008006" key="16">
    <source>
        <dbReference type="Google" id="ProtNLM"/>
    </source>
</evidence>
<evidence type="ECO:0000256" key="9">
    <source>
        <dbReference type="ARBA" id="ARBA00023136"/>
    </source>
</evidence>
<evidence type="ECO:0000256" key="4">
    <source>
        <dbReference type="ARBA" id="ARBA00022692"/>
    </source>
</evidence>
<name>A0A448XFI5_9PLAT</name>
<evidence type="ECO:0000256" key="3">
    <source>
        <dbReference type="ARBA" id="ARBA00022538"/>
    </source>
</evidence>
<feature type="region of interest" description="Disordered" evidence="11">
    <location>
        <begin position="253"/>
        <end position="284"/>
    </location>
</feature>
<dbReference type="Pfam" id="PF21014">
    <property type="entry name" value="Slowpoke_C"/>
    <property type="match status" value="2"/>
</dbReference>
<keyword evidence="6" id="KW-0630">Potassium</keyword>
<proteinExistence type="predicted"/>
<evidence type="ECO:0000259" key="13">
    <source>
        <dbReference type="Pfam" id="PF22614"/>
    </source>
</evidence>
<dbReference type="Pfam" id="PF22614">
    <property type="entry name" value="Slo-like_RCK"/>
    <property type="match status" value="1"/>
</dbReference>
<feature type="domain" description="RCK N-terminal" evidence="13">
    <location>
        <begin position="14"/>
        <end position="141"/>
    </location>
</feature>
<dbReference type="PANTHER" id="PTHR10027:SF33">
    <property type="entry name" value="CALCIUM-ACTIVATED POTASSIUM CHANNEL SUBUNIT ALPHA-1-RELATED"/>
    <property type="match status" value="1"/>
</dbReference>
<evidence type="ECO:0000313" key="15">
    <source>
        <dbReference type="Proteomes" id="UP000784294"/>
    </source>
</evidence>
<comment type="subcellular location">
    <subcellularLocation>
        <location evidence="1">Membrane</location>
        <topology evidence="1">Multi-pass membrane protein</topology>
    </subcellularLocation>
</comment>
<dbReference type="InterPro" id="IPR003148">
    <property type="entry name" value="RCK_N"/>
</dbReference>